<feature type="domain" description="ODAD1 central coiled coil region" evidence="4">
    <location>
        <begin position="284"/>
        <end position="356"/>
    </location>
</feature>
<evidence type="ECO:0000256" key="3">
    <source>
        <dbReference type="SAM" id="MobiDB-lite"/>
    </source>
</evidence>
<feature type="region of interest" description="Disordered" evidence="3">
    <location>
        <begin position="1"/>
        <end position="52"/>
    </location>
</feature>
<organism evidence="5 6">
    <name type="scientific">Perkinsus chesapeaki</name>
    <name type="common">Clam parasite</name>
    <name type="synonym">Perkinsus andrewsi</name>
    <dbReference type="NCBI Taxonomy" id="330153"/>
    <lineage>
        <taxon>Eukaryota</taxon>
        <taxon>Sar</taxon>
        <taxon>Alveolata</taxon>
        <taxon>Perkinsozoa</taxon>
        <taxon>Perkinsea</taxon>
        <taxon>Perkinsida</taxon>
        <taxon>Perkinsidae</taxon>
        <taxon>Perkinsus</taxon>
    </lineage>
</organism>
<reference evidence="5 6" key="1">
    <citation type="submission" date="2020-04" db="EMBL/GenBank/DDBJ databases">
        <title>Perkinsus chesapeaki whole genome sequence.</title>
        <authorList>
            <person name="Bogema D.R."/>
        </authorList>
    </citation>
    <scope>NUCLEOTIDE SEQUENCE [LARGE SCALE GENOMIC DNA]</scope>
    <source>
        <strain evidence="5">ATCC PRA-425</strain>
    </source>
</reference>
<dbReference type="OrthoDB" id="6766775at2759"/>
<feature type="compositionally biased region" description="Low complexity" evidence="3">
    <location>
        <begin position="734"/>
        <end position="748"/>
    </location>
</feature>
<evidence type="ECO:0000313" key="5">
    <source>
        <dbReference type="EMBL" id="KAF4666061.1"/>
    </source>
</evidence>
<evidence type="ECO:0000313" key="6">
    <source>
        <dbReference type="Proteomes" id="UP000591131"/>
    </source>
</evidence>
<dbReference type="Proteomes" id="UP000591131">
    <property type="component" value="Unassembled WGS sequence"/>
</dbReference>
<evidence type="ECO:0000256" key="1">
    <source>
        <dbReference type="ARBA" id="ARBA00023054"/>
    </source>
</evidence>
<feature type="region of interest" description="Disordered" evidence="3">
    <location>
        <begin position="510"/>
        <end position="555"/>
    </location>
</feature>
<name>A0A7J6M4S4_PERCH</name>
<dbReference type="InterPro" id="IPR049258">
    <property type="entry name" value="ODAD1_CC"/>
</dbReference>
<feature type="region of interest" description="Disordered" evidence="3">
    <location>
        <begin position="666"/>
        <end position="692"/>
    </location>
</feature>
<dbReference type="EMBL" id="JAAPAO010000244">
    <property type="protein sequence ID" value="KAF4666061.1"/>
    <property type="molecule type" value="Genomic_DNA"/>
</dbReference>
<dbReference type="PANTHER" id="PTHR21694">
    <property type="entry name" value="COILED-COIL DOMAIN-CONTAINING PROTEIN 63"/>
    <property type="match status" value="1"/>
</dbReference>
<feature type="compositionally biased region" description="Acidic residues" evidence="3">
    <location>
        <begin position="666"/>
        <end position="678"/>
    </location>
</feature>
<gene>
    <name evidence="5" type="ORF">FOL47_004283</name>
</gene>
<keyword evidence="1 2" id="KW-0175">Coiled coil</keyword>
<protein>
    <recommendedName>
        <fullName evidence="4">ODAD1 central coiled coil region domain-containing protein</fullName>
    </recommendedName>
</protein>
<evidence type="ECO:0000259" key="4">
    <source>
        <dbReference type="Pfam" id="PF21773"/>
    </source>
</evidence>
<evidence type="ECO:0000256" key="2">
    <source>
        <dbReference type="SAM" id="Coils"/>
    </source>
</evidence>
<dbReference type="AlphaFoldDB" id="A0A7J6M4S4"/>
<proteinExistence type="predicted"/>
<feature type="compositionally biased region" description="Basic and acidic residues" evidence="3">
    <location>
        <begin position="526"/>
        <end position="536"/>
    </location>
</feature>
<sequence>MSISPYEGLQDRVGLEKTKHRRPSAQERLELPELKSAKRRSSNRNDGGKSMQVAALQKQLALATYSLELAKRRVIHLNADINKANAERYTAINTKGTVEEKNTSVTVELPKANGKLEDNLDKALHKLGGLLTENDKVKGRITKIRMDRNSVNRNIDAMKEELSVTKRKLIEVMNAVDSGSRESSKTKQQARYVRAEVEAEQEESIRLVNEIKGSFENELRIQREYETLRSHTRSLSQGESSSLLGTGTQASTKLMVADGEETFCETTLQCRILKISFLNAIQRRHIQEQVSKREVIERAFDMIQTSTGISDVEEIIKVFVEMDKDNYSMLSYINNLQEQIGEAEANNKRLRELMNKYLPLMNTTTPTQRPHKRASVLLGSEIARSRRTVLDGNMELQILIDLLANRIEPKVEKMVEDLESFVKSVNGSIKRNEKHVVFPNTLERITELLLLFPDFLPFNCPLRRPPQLFEEGLGIDDWWAPLPRARQQADGGKPGRSRTVMRYLIEHHQGPSPQLRRLPTQTGLTESHRRGIDGTPRELPSAAHLNVESDDEDLENRPLTHDELRYHALESAAARKNRINTRGRNFNFGRRQSKESVATTRVHSRRGPTNAVNVKRSKTYGGMSPTGGGVMPLRPTPPTRPIARHGRRPNRVMREASEKYSDKIEEDGGELLGDDDDATTNPIAEENDTRTAKERAVAGILAAYRSGELDPIAQRFAAMKRSSTEPPIDGAFGGSSSASPLSPCSFQSATSSSSDINTHE</sequence>
<dbReference type="PANTHER" id="PTHR21694:SF18">
    <property type="entry name" value="COILED-COIL DOMAIN-CONTAINING PROTEIN 63"/>
    <property type="match status" value="1"/>
</dbReference>
<feature type="compositionally biased region" description="Polar residues" evidence="3">
    <location>
        <begin position="749"/>
        <end position="760"/>
    </location>
</feature>
<dbReference type="InterPro" id="IPR051876">
    <property type="entry name" value="ODA-DC/CCD"/>
</dbReference>
<feature type="region of interest" description="Disordered" evidence="3">
    <location>
        <begin position="615"/>
        <end position="645"/>
    </location>
</feature>
<dbReference type="Pfam" id="PF21773">
    <property type="entry name" value="ODAD1_CC"/>
    <property type="match status" value="1"/>
</dbReference>
<feature type="compositionally biased region" description="Basic and acidic residues" evidence="3">
    <location>
        <begin position="24"/>
        <end position="36"/>
    </location>
</feature>
<feature type="coiled-coil region" evidence="2">
    <location>
        <begin position="141"/>
        <end position="168"/>
    </location>
</feature>
<comment type="caution">
    <text evidence="5">The sequence shown here is derived from an EMBL/GenBank/DDBJ whole genome shotgun (WGS) entry which is preliminary data.</text>
</comment>
<accession>A0A7J6M4S4</accession>
<keyword evidence="6" id="KW-1185">Reference proteome</keyword>
<feature type="region of interest" description="Disordered" evidence="3">
    <location>
        <begin position="717"/>
        <end position="760"/>
    </location>
</feature>